<sequence length="60" mass="7212">MRKKDYLRYIKELKRRPELSPPRNRQVSAPDLPKRQLIDSRTVVMLRAMISLEFGNCHCR</sequence>
<protein>
    <submittedName>
        <fullName evidence="1">Uncharacterized protein</fullName>
    </submittedName>
</protein>
<evidence type="ECO:0000313" key="2">
    <source>
        <dbReference type="Proteomes" id="UP001341840"/>
    </source>
</evidence>
<reference evidence="1 2" key="1">
    <citation type="journal article" date="2023" name="Plants (Basel)">
        <title>Bridging the Gap: Combining Genomics and Transcriptomics Approaches to Understand Stylosanthes scabra, an Orphan Legume from the Brazilian Caatinga.</title>
        <authorList>
            <person name="Ferreira-Neto J.R.C."/>
            <person name="da Silva M.D."/>
            <person name="Binneck E."/>
            <person name="de Melo N.F."/>
            <person name="da Silva R.H."/>
            <person name="de Melo A.L.T.M."/>
            <person name="Pandolfi V."/>
            <person name="Bustamante F.O."/>
            <person name="Brasileiro-Vidal A.C."/>
            <person name="Benko-Iseppon A.M."/>
        </authorList>
    </citation>
    <scope>NUCLEOTIDE SEQUENCE [LARGE SCALE GENOMIC DNA]</scope>
    <source>
        <tissue evidence="1">Leaves</tissue>
    </source>
</reference>
<proteinExistence type="predicted"/>
<name>A0ABU6VXX1_9FABA</name>
<gene>
    <name evidence="1" type="ORF">PIB30_103158</name>
</gene>
<comment type="caution">
    <text evidence="1">The sequence shown here is derived from an EMBL/GenBank/DDBJ whole genome shotgun (WGS) entry which is preliminary data.</text>
</comment>
<organism evidence="1 2">
    <name type="scientific">Stylosanthes scabra</name>
    <dbReference type="NCBI Taxonomy" id="79078"/>
    <lineage>
        <taxon>Eukaryota</taxon>
        <taxon>Viridiplantae</taxon>
        <taxon>Streptophyta</taxon>
        <taxon>Embryophyta</taxon>
        <taxon>Tracheophyta</taxon>
        <taxon>Spermatophyta</taxon>
        <taxon>Magnoliopsida</taxon>
        <taxon>eudicotyledons</taxon>
        <taxon>Gunneridae</taxon>
        <taxon>Pentapetalae</taxon>
        <taxon>rosids</taxon>
        <taxon>fabids</taxon>
        <taxon>Fabales</taxon>
        <taxon>Fabaceae</taxon>
        <taxon>Papilionoideae</taxon>
        <taxon>50 kb inversion clade</taxon>
        <taxon>dalbergioids sensu lato</taxon>
        <taxon>Dalbergieae</taxon>
        <taxon>Pterocarpus clade</taxon>
        <taxon>Stylosanthes</taxon>
    </lineage>
</organism>
<evidence type="ECO:0000313" key="1">
    <source>
        <dbReference type="EMBL" id="MED6177966.1"/>
    </source>
</evidence>
<keyword evidence="2" id="KW-1185">Reference proteome</keyword>
<accession>A0ABU6VXX1</accession>
<feature type="non-terminal residue" evidence="1">
    <location>
        <position position="60"/>
    </location>
</feature>
<dbReference type="Proteomes" id="UP001341840">
    <property type="component" value="Unassembled WGS sequence"/>
</dbReference>
<dbReference type="EMBL" id="JASCZI010154336">
    <property type="protein sequence ID" value="MED6177966.1"/>
    <property type="molecule type" value="Genomic_DNA"/>
</dbReference>